<reference evidence="9" key="2">
    <citation type="submission" date="2025-09" db="UniProtKB">
        <authorList>
            <consortium name="Ensembl"/>
        </authorList>
    </citation>
    <scope>IDENTIFICATION</scope>
</reference>
<keyword evidence="10" id="KW-1185">Reference proteome</keyword>
<dbReference type="SUPFAM" id="SSF49899">
    <property type="entry name" value="Concanavalin A-like lectins/glucanases"/>
    <property type="match status" value="2"/>
</dbReference>
<keyword evidence="7" id="KW-1133">Transmembrane helix</keyword>
<evidence type="ECO:0000256" key="5">
    <source>
        <dbReference type="PROSITE-ProRule" id="PRU01201"/>
    </source>
</evidence>
<reference evidence="9" key="1">
    <citation type="submission" date="2025-08" db="UniProtKB">
        <authorList>
            <consortium name="Ensembl"/>
        </authorList>
    </citation>
    <scope>IDENTIFICATION</scope>
</reference>
<dbReference type="PANTHER" id="PTHR45739">
    <property type="entry name" value="MATRIX PROTEIN, PUTATIVE-RELATED"/>
    <property type="match status" value="1"/>
</dbReference>
<evidence type="ECO:0000313" key="9">
    <source>
        <dbReference type="Ensembl" id="ENSCCRP00010020136.1"/>
    </source>
</evidence>
<feature type="repeat" description="CSPG" evidence="5">
    <location>
        <begin position="1911"/>
        <end position="1999"/>
    </location>
</feature>
<dbReference type="Pfam" id="PF02210">
    <property type="entry name" value="Laminin_G_2"/>
    <property type="match status" value="2"/>
</dbReference>
<proteinExistence type="predicted"/>
<dbReference type="GO" id="GO:0009653">
    <property type="term" value="P:anatomical structure morphogenesis"/>
    <property type="evidence" value="ECO:0007669"/>
    <property type="project" value="TreeGrafter"/>
</dbReference>
<dbReference type="PANTHER" id="PTHR45739:SF12">
    <property type="entry name" value="CHONDROITIN SULFATE PROTEOGLYCAN 4-LIKE ISOFORM X2"/>
    <property type="match status" value="1"/>
</dbReference>
<accession>A0A8C1Q7H0</accession>
<feature type="repeat" description="CSPG" evidence="5">
    <location>
        <begin position="1447"/>
        <end position="1537"/>
    </location>
</feature>
<feature type="repeat" description="CSPG" evidence="5">
    <location>
        <begin position="1132"/>
        <end position="1222"/>
    </location>
</feature>
<dbReference type="PROSITE" id="PS50025">
    <property type="entry name" value="LAM_G_DOMAIN"/>
    <property type="match status" value="2"/>
</dbReference>
<evidence type="ECO:0000259" key="8">
    <source>
        <dbReference type="PROSITE" id="PS50025"/>
    </source>
</evidence>
<keyword evidence="3" id="KW-0325">Glycoprotein</keyword>
<feature type="repeat" description="CSPG" evidence="5">
    <location>
        <begin position="563"/>
        <end position="656"/>
    </location>
</feature>
<dbReference type="Ensembl" id="ENSCCRT00010022048.1">
    <property type="protein sequence ID" value="ENSCCRP00010020136.1"/>
    <property type="gene ID" value="ENSCCRG00010008727.1"/>
</dbReference>
<dbReference type="Pfam" id="PF16184">
    <property type="entry name" value="Cadherin_3"/>
    <property type="match status" value="12"/>
</dbReference>
<evidence type="ECO:0000313" key="10">
    <source>
        <dbReference type="Proteomes" id="UP000694427"/>
    </source>
</evidence>
<dbReference type="CDD" id="cd00110">
    <property type="entry name" value="LamG"/>
    <property type="match status" value="2"/>
</dbReference>
<sequence length="2370" mass="265569">MGKNVSCLCICFIKQKYYKTWISRGSIYLNLKTNYSTHDFAASFYGDGFVHLKAVELSSQTSFHVRFRTSGPSGLLFLAAGETDFLWVGLHSGRVQVRIQLGSGERSVWSEKGFPLNDLTWHTLELQHDNDNITLTVDKNSITSAKMPGPDFELDVQDGLFVGGVGDLEKSYLSSNETPFGFRGCLDEVLFNEHNLLSSLRPYSGYKMIHEVSLGCSPQFSGTVNDSISFFSSKAYMSLPTWDVPQEGVFECELHTVHSEGILLYSSAGNGNYFALEIQKGHLVAVIKIGVTKTALRSLMVINDGAWHILRLYLSPLNLQFTLGLEMHNSSFGINASALQFTGPLFLGGVDVSTYTEVRKNGLLSMVGKRIGGGSFKGCFRNIRVNYQRMGLPKALVTKDISVGCEPPNQLGPSTTSPPVITIDSENITDALPEMDKKNFLLLKDLEVLEGGRAALESKHIKINLEFRKLGIRHSQIMFRVEEQPVHGQLRLDVDPNLGENTFSILDLWHGRVMYVHGGSEDLLDFFMFSIFTNSKKEVPSFLNGNRLHRFNISITPVNDAPELSLPEGSLFILLERSRRRMSTDVLRVIDPDSNSTDLMFSVLGNLNTVSGFLEIEGQLGRAVTSFSLSDLEQGKVSYVHKGVKNARMAIRVSDGDKLSNTVVLRIIAVPLEHKVANNTGVEVTQGEATFISNKHLAVQVNVPKQAVDIRYDVTVPPIYGELQRLHSSGQWKQTSTFTQKLLEKERLRYLSTFHGTQQSNITDSFKCKAAVGSVITDELLFLIRVRWIRYRITRNKIELDGEQKVTLTPQQFHVVTKGARLSENDLHIRLLTLPRKGHLLLSNKILKKNSTFSQDDINNHKLQYELLERPVDDTRDMFHFQVFSKFALSGIHEFRISIKADIHNIILKNHGLSLLEGESKVITKAMLFSETPSSRTVHYTVTSSPKHGVLKRVNLSNSSASNDSIIKFTNQDISEEHISYVHDDSETTHDAFTFLASFGSVKNKSQGTVGTFNISIQLVNDQKPIRLVDKVFHVVRDSQRLLTLEDLCYHDADTDFDDKDLLYTRRKIPMGELVLVNDTTHKLYQFHQKDLEEKRVLFIHKGVSYGRFVLFISDGKHYTSTLLEVSANDPFVKVANNTGLLVQKGQMASLGVANFSIYTNMDVRHDEEVVFEVFLPPSHGTLYCNDIKANTFTQHDLKMGHVMYHHDDSEILEDFFNFTSKVKGLRLDVSVPTIIYLMCICGVFQVVHEDNKPFEIVYTVKVAPTYGFLRISMLEEDHYRGSQENPIQSFSQGDINEGHVQYVQTEHGYVNDSFSLDITNGILTIHDLIVEVDIIPLYIPLEVSNMTLIEGSSKALTQDIIKVVSRHFHGLQIFYLVTEGPHHGRIEHSRIPGVPIPSFTRAQAEQGYIFYVHDGSETVADNFTVVANNTDIRKQSLPFVVYVNITPINDEPPIVTVWEGSVTEISTEDLSSEDPDSPPESLEFIITPPSNGHLGLKSAPSRPVLNFTQEHISHGQLVFVHSGALSGGFHFQVNDGVNFAPRQIFSVAAQSLVISLEKNKELKVFPGSSKLITEDELLIITNDFDDIYGNRTITYSVTSPPRFGSLIWKQDENSTEEISSFTQNMVFMISASEFCWLMLKCVLLFKTFLQAHTFNIHISYENTGPEHRSALLTNTGAVVAEGSSVLIDKSKLDATNVLGKLDEAERNFYEVWYEITSPPHHGTIVVGEKNLTHERPKISQFNLHKHGIIYVHDDSETTHDNFTFDVWLIPKGKPAQRPQSTDYIVSEIFNITVTPVNDRPPVLKTGSPRLKVVKGDTVTLDPENLYVEDQDTPPEELYYTVISKPKNGFLALEGQLNKSISTFTQADVNQGRVHFVQKGELSSGVIHFSITDGFHRPLYKLFSVEVENITISVVNNTGLTLLQGQTTVTLTFENLAAVSNERDASIKYLVTSSPSHGSVMVMEEPVTYFDQEDLHTGRVFYNMSDLSSPRDCFEFTVFTSESNLTNQVVNITVKPLIHLGEHVRIPDGIPVKLRKDVLDATELATLSASDPIFEILEPPKHGKLVKVTFDLGGASHSVESFSFRDVEQGRVAIEENINFHAIYGNTTAPRYNFTAVHPLNDSFVFLLKAANVQPAMGEFVYLVLPYDPITGKHMLSEPTKMPSLNKSTNTMHSPSHIDPSTRPHRTASKLKPRNRWGNHTRSRSTVPHVHRTTMSKLEPSPKNTLVRMETLPRPASDPLFIILPLLACLLLIVILVVLILVFRHRREKRAHPAMIQHLTGNPGEDILARGPYLGQPERSLTVPSVIVTPLTPSCPDSPVLQEVHNAALGPAIEQAVSPFLLCTWNPLNPVSVQQCSPATQPLKQNQYWV</sequence>
<dbReference type="InterPro" id="IPR013320">
    <property type="entry name" value="ConA-like_dom_sf"/>
</dbReference>
<dbReference type="Gene3D" id="2.60.120.200">
    <property type="match status" value="2"/>
</dbReference>
<keyword evidence="7" id="KW-0812">Transmembrane</keyword>
<evidence type="ECO:0000256" key="1">
    <source>
        <dbReference type="ARBA" id="ARBA00022729"/>
    </source>
</evidence>
<feature type="repeat" description="CSPG" evidence="5">
    <location>
        <begin position="437"/>
        <end position="532"/>
    </location>
</feature>
<dbReference type="Proteomes" id="UP000694427">
    <property type="component" value="Unplaced"/>
</dbReference>
<feature type="domain" description="Laminin G" evidence="8">
    <location>
        <begin position="226"/>
        <end position="405"/>
    </location>
</feature>
<evidence type="ECO:0000256" key="7">
    <source>
        <dbReference type="SAM" id="Phobius"/>
    </source>
</evidence>
<dbReference type="InterPro" id="IPR039005">
    <property type="entry name" value="CSPG_rpt"/>
</dbReference>
<feature type="repeat" description="CSPG" evidence="5">
    <location>
        <begin position="1669"/>
        <end position="1768"/>
    </location>
</feature>
<feature type="region of interest" description="Disordered" evidence="6">
    <location>
        <begin position="2166"/>
        <end position="2212"/>
    </location>
</feature>
<keyword evidence="1" id="KW-0732">Signal</keyword>
<protein>
    <submittedName>
        <fullName evidence="9">Si:dkeyp-41f9.3</fullName>
    </submittedName>
</protein>
<feature type="domain" description="Laminin G" evidence="8">
    <location>
        <begin position="39"/>
        <end position="216"/>
    </location>
</feature>
<dbReference type="InterPro" id="IPR051561">
    <property type="entry name" value="FRAS1_ECM"/>
</dbReference>
<dbReference type="SMART" id="SM00282">
    <property type="entry name" value="LamG"/>
    <property type="match status" value="2"/>
</dbReference>
<feature type="repeat" description="CSPG" evidence="5">
    <location>
        <begin position="1338"/>
        <end position="1429"/>
    </location>
</feature>
<comment type="caution">
    <text evidence="4">Lacks conserved residue(s) required for the propagation of feature annotation.</text>
</comment>
<name>A0A8C1Q7H0_CYPCA</name>
<evidence type="ECO:0000256" key="3">
    <source>
        <dbReference type="ARBA" id="ARBA00023180"/>
    </source>
</evidence>
<feature type="repeat" description="CSPG" evidence="5">
    <location>
        <begin position="904"/>
        <end position="998"/>
    </location>
</feature>
<keyword evidence="2" id="KW-0677">Repeat</keyword>
<evidence type="ECO:0000256" key="6">
    <source>
        <dbReference type="SAM" id="MobiDB-lite"/>
    </source>
</evidence>
<feature type="transmembrane region" description="Helical" evidence="7">
    <location>
        <begin position="2240"/>
        <end position="2263"/>
    </location>
</feature>
<evidence type="ECO:0000256" key="4">
    <source>
        <dbReference type="PROSITE-ProRule" id="PRU00122"/>
    </source>
</evidence>
<feature type="repeat" description="CSPG" evidence="5">
    <location>
        <begin position="1802"/>
        <end position="1894"/>
    </location>
</feature>
<dbReference type="PROSITE" id="PS51854">
    <property type="entry name" value="CSPG"/>
    <property type="match status" value="9"/>
</dbReference>
<feature type="compositionally biased region" description="Basic residues" evidence="6">
    <location>
        <begin position="2183"/>
        <end position="2212"/>
    </location>
</feature>
<keyword evidence="7" id="KW-0472">Membrane</keyword>
<evidence type="ECO:0000256" key="2">
    <source>
        <dbReference type="ARBA" id="ARBA00022737"/>
    </source>
</evidence>
<dbReference type="InterPro" id="IPR001791">
    <property type="entry name" value="Laminin_G"/>
</dbReference>
<organism evidence="9 10">
    <name type="scientific">Cyprinus carpio</name>
    <name type="common">Common carp</name>
    <dbReference type="NCBI Taxonomy" id="7962"/>
    <lineage>
        <taxon>Eukaryota</taxon>
        <taxon>Metazoa</taxon>
        <taxon>Chordata</taxon>
        <taxon>Craniata</taxon>
        <taxon>Vertebrata</taxon>
        <taxon>Euteleostomi</taxon>
        <taxon>Actinopterygii</taxon>
        <taxon>Neopterygii</taxon>
        <taxon>Teleostei</taxon>
        <taxon>Ostariophysi</taxon>
        <taxon>Cypriniformes</taxon>
        <taxon>Cyprinidae</taxon>
        <taxon>Cyprininae</taxon>
        <taxon>Cyprinus</taxon>
    </lineage>
</organism>